<dbReference type="InterPro" id="IPR052022">
    <property type="entry name" value="26kDa_periplasmic_antigen"/>
</dbReference>
<dbReference type="GeneID" id="77849447"/>
<proteinExistence type="predicted"/>
<dbReference type="HOGENOM" id="CLU_077423_1_0_10"/>
<dbReference type="EMBL" id="ADLE01000015">
    <property type="protein sequence ID" value="EJZ62891.1"/>
    <property type="molecule type" value="Genomic_DNA"/>
</dbReference>
<dbReference type="AlphaFoldDB" id="K0WX84"/>
<dbReference type="PIRSF" id="PIRSF029033">
    <property type="entry name" value="UCP029033"/>
    <property type="match status" value="1"/>
</dbReference>
<name>K0WX84_9BACT</name>
<dbReference type="InterPro" id="IPR016907">
    <property type="entry name" value="UCP029033"/>
</dbReference>
<evidence type="ECO:0000313" key="2">
    <source>
        <dbReference type="Proteomes" id="UP000006044"/>
    </source>
</evidence>
<dbReference type="STRING" id="742726.HMPREF9448_02245"/>
<dbReference type="RefSeq" id="WP_008862635.1">
    <property type="nucleotide sequence ID" value="NZ_CAXSNY010000003.1"/>
</dbReference>
<gene>
    <name evidence="1" type="ORF">HMPREF9448_02245</name>
</gene>
<dbReference type="eggNOG" id="COG2859">
    <property type="taxonomic scope" value="Bacteria"/>
</dbReference>
<dbReference type="Proteomes" id="UP000006044">
    <property type="component" value="Unassembled WGS sequence"/>
</dbReference>
<dbReference type="PATRIC" id="fig|742726.3.peg.2344"/>
<dbReference type="InterPro" id="IPR007497">
    <property type="entry name" value="SIMPL/DUF541"/>
</dbReference>
<evidence type="ECO:0000313" key="1">
    <source>
        <dbReference type="EMBL" id="EJZ62891.1"/>
    </source>
</evidence>
<comment type="caution">
    <text evidence="1">The sequence shown here is derived from an EMBL/GenBank/DDBJ whole genome shotgun (WGS) entry which is preliminary data.</text>
</comment>
<accession>K0WX84</accession>
<dbReference type="OrthoDB" id="9806540at2"/>
<sequence length="234" mass="26075">MKNKWIVPAIIIAVGLFLLGQRIEQGIVRSKEAVRTVSVKGLSEREVPADKVIWPLVYKELGNDLGTIYRTINTKNTIVINFLKANGISDAEISIAAPGIVDMQAERYGNQSVPYRYNVTSVITVSSNQVEKVRELIVKQASLLEKGVAIVSGDYQYNTQFLFTKLNELKPEMIAEATQNARVAAEKFAKDSDSKLGKISSAYQGQFSIEDRDANTPYLKHVRVVTSVVYYLKN</sequence>
<organism evidence="1 2">
    <name type="scientific">Barnesiella intestinihominis YIT 11860</name>
    <dbReference type="NCBI Taxonomy" id="742726"/>
    <lineage>
        <taxon>Bacteria</taxon>
        <taxon>Pseudomonadati</taxon>
        <taxon>Bacteroidota</taxon>
        <taxon>Bacteroidia</taxon>
        <taxon>Bacteroidales</taxon>
        <taxon>Barnesiellaceae</taxon>
        <taxon>Barnesiella</taxon>
    </lineage>
</organism>
<reference evidence="1 2" key="1">
    <citation type="submission" date="2012-08" db="EMBL/GenBank/DDBJ databases">
        <title>The Genome Sequence of Barnesiella intestinihominis YIT 11860.</title>
        <authorList>
            <consortium name="The Broad Institute Genome Sequencing Platform"/>
            <person name="Earl A."/>
            <person name="Ward D."/>
            <person name="Feldgarden M."/>
            <person name="Gevers D."/>
            <person name="Morotomi M."/>
            <person name="Walker B."/>
            <person name="Young S.K."/>
            <person name="Zeng Q."/>
            <person name="Gargeya S."/>
            <person name="Fitzgerald M."/>
            <person name="Haas B."/>
            <person name="Abouelleil A."/>
            <person name="Alvarado L."/>
            <person name="Arachchi H.M."/>
            <person name="Berlin A.M."/>
            <person name="Chapman S.B."/>
            <person name="Goldberg J."/>
            <person name="Griggs A."/>
            <person name="Gujja S."/>
            <person name="Hansen M."/>
            <person name="Howarth C."/>
            <person name="Imamovic A."/>
            <person name="Larimer J."/>
            <person name="McCowen C."/>
            <person name="Montmayeur A."/>
            <person name="Murphy C."/>
            <person name="Neiman D."/>
            <person name="Pearson M."/>
            <person name="Priest M."/>
            <person name="Roberts A."/>
            <person name="Saif S."/>
            <person name="Shea T."/>
            <person name="Sisk P."/>
            <person name="Sykes S."/>
            <person name="Wortman J."/>
            <person name="Nusbaum C."/>
            <person name="Birren B."/>
        </authorList>
    </citation>
    <scope>NUCLEOTIDE SEQUENCE [LARGE SCALE GENOMIC DNA]</scope>
    <source>
        <strain evidence="1 2">YIT 11860</strain>
    </source>
</reference>
<evidence type="ECO:0008006" key="3">
    <source>
        <dbReference type="Google" id="ProtNLM"/>
    </source>
</evidence>
<dbReference type="PANTHER" id="PTHR34387">
    <property type="entry name" value="SLR1258 PROTEIN"/>
    <property type="match status" value="1"/>
</dbReference>
<protein>
    <recommendedName>
        <fullName evidence="3">SIMPL domain-containing protein</fullName>
    </recommendedName>
</protein>
<dbReference type="Gene3D" id="3.30.110.170">
    <property type="entry name" value="Protein of unknown function (DUF541), domain 1"/>
    <property type="match status" value="1"/>
</dbReference>
<dbReference type="PANTHER" id="PTHR34387:SF2">
    <property type="entry name" value="SLR1258 PROTEIN"/>
    <property type="match status" value="1"/>
</dbReference>
<dbReference type="GO" id="GO:0006974">
    <property type="term" value="P:DNA damage response"/>
    <property type="evidence" value="ECO:0007669"/>
    <property type="project" value="TreeGrafter"/>
</dbReference>
<dbReference type="Pfam" id="PF04402">
    <property type="entry name" value="SIMPL"/>
    <property type="match status" value="1"/>
</dbReference>
<keyword evidence="2" id="KW-1185">Reference proteome</keyword>